<feature type="signal peptide" evidence="10">
    <location>
        <begin position="1"/>
        <end position="19"/>
    </location>
</feature>
<evidence type="ECO:0000256" key="8">
    <source>
        <dbReference type="ARBA" id="ARBA00023012"/>
    </source>
</evidence>
<evidence type="ECO:0000256" key="9">
    <source>
        <dbReference type="SAM" id="Phobius"/>
    </source>
</evidence>
<feature type="chain" id="PRO_5046132814" description="histidine kinase" evidence="10">
    <location>
        <begin position="20"/>
        <end position="590"/>
    </location>
</feature>
<keyword evidence="5" id="KW-0547">Nucleotide-binding</keyword>
<dbReference type="EMBL" id="CP104006">
    <property type="protein sequence ID" value="UWM43410.1"/>
    <property type="molecule type" value="Genomic_DNA"/>
</dbReference>
<feature type="domain" description="Histidine kinase" evidence="11">
    <location>
        <begin position="360"/>
        <end position="578"/>
    </location>
</feature>
<dbReference type="SMART" id="SM00387">
    <property type="entry name" value="HATPase_c"/>
    <property type="match status" value="1"/>
</dbReference>
<evidence type="ECO:0000256" key="2">
    <source>
        <dbReference type="ARBA" id="ARBA00012438"/>
    </source>
</evidence>
<protein>
    <recommendedName>
        <fullName evidence="2">histidine kinase</fullName>
        <ecNumber evidence="2">2.7.13.3</ecNumber>
    </recommendedName>
</protein>
<keyword evidence="4" id="KW-0808">Transferase</keyword>
<dbReference type="PRINTS" id="PR00344">
    <property type="entry name" value="BCTRLSENSOR"/>
</dbReference>
<gene>
    <name evidence="12" type="primary">ttrS</name>
    <name evidence="12" type="ORF">N0H69_11760</name>
</gene>
<dbReference type="EC" id="2.7.13.3" evidence="2"/>
<keyword evidence="6 12" id="KW-0418">Kinase</keyword>
<dbReference type="InterPro" id="IPR003594">
    <property type="entry name" value="HATPase_dom"/>
</dbReference>
<dbReference type="SUPFAM" id="SSF53850">
    <property type="entry name" value="Periplasmic binding protein-like II"/>
    <property type="match status" value="1"/>
</dbReference>
<keyword evidence="13" id="KW-1185">Reference proteome</keyword>
<dbReference type="CDD" id="cd00082">
    <property type="entry name" value="HisKA"/>
    <property type="match status" value="1"/>
</dbReference>
<keyword evidence="7" id="KW-0067">ATP-binding</keyword>
<proteinExistence type="predicted"/>
<dbReference type="Gene3D" id="3.30.565.10">
    <property type="entry name" value="Histidine kinase-like ATPase, C-terminal domain"/>
    <property type="match status" value="1"/>
</dbReference>
<evidence type="ECO:0000256" key="7">
    <source>
        <dbReference type="ARBA" id="ARBA00022840"/>
    </source>
</evidence>
<dbReference type="Gene3D" id="1.10.287.130">
    <property type="match status" value="1"/>
</dbReference>
<evidence type="ECO:0000256" key="6">
    <source>
        <dbReference type="ARBA" id="ARBA00022777"/>
    </source>
</evidence>
<organism evidence="12 13">
    <name type="scientific">Yersinia alsatica</name>
    <dbReference type="NCBI Taxonomy" id="2890317"/>
    <lineage>
        <taxon>Bacteria</taxon>
        <taxon>Pseudomonadati</taxon>
        <taxon>Pseudomonadota</taxon>
        <taxon>Gammaproteobacteria</taxon>
        <taxon>Enterobacterales</taxon>
        <taxon>Yersiniaceae</taxon>
        <taxon>Yersinia</taxon>
    </lineage>
</organism>
<accession>A0ABY5ULL0</accession>
<keyword evidence="10" id="KW-0732">Signal</keyword>
<dbReference type="PANTHER" id="PTHR43065">
    <property type="entry name" value="SENSOR HISTIDINE KINASE"/>
    <property type="match status" value="1"/>
</dbReference>
<evidence type="ECO:0000256" key="1">
    <source>
        <dbReference type="ARBA" id="ARBA00000085"/>
    </source>
</evidence>
<sequence>MNFRVLAIMLWLCVSTADARDWTIGVLALRGDAQAQAHWQPLVDSLNQQLPEQHFQLLPLDLSAMKSAVEQNQIDFLLTNPAQYVQIDNHYPLRWLVSLRSSHEPDGTSRNVIGSVILVRADSDIHSPQALVGKRVGAVSPEAFGGYLLGYKALRDVGLQPEQDFKLHFTGFPVDALIYLLRDRAISAAIVPTCLLEDMQAEGLVHASDFRPLLAKQPAIPCITSTELYPNWSFAALAQVPDQLADNVTRILLNPANSQAPQWGAPSSTSQVESLLRAVNQHPQQPHFWQQVLDWAQQHRLLIAVITLVLLLLGANHIWVAFLVRRRSRQLEQLHQQLRIRESALEQAQRLSILGEMASGFAHELNQPLSAIQHYADGCAIRLQREQAGHPLLPILAQISQQAQRGADTIANLRLWAGKTPAQSPATQSITANQPLHELLPHLWQLLGAEQHQPPCQLHTDIQPHIKLKLPPTLLDQVLCNLITNSLQAGARQLWFSAHQQADGTILTLQDDAGGLTAEQLSQPFTPFRSTKRDGLGLGLVICQRLISSQGGNLSLRNPIAPNGNIGLQVTLTFPLNPSKELTFVSDSSG</sequence>
<dbReference type="Pfam" id="PF12974">
    <property type="entry name" value="Phosphonate-bd"/>
    <property type="match status" value="1"/>
</dbReference>
<keyword evidence="9" id="KW-1133">Transmembrane helix</keyword>
<evidence type="ECO:0000256" key="4">
    <source>
        <dbReference type="ARBA" id="ARBA00022679"/>
    </source>
</evidence>
<keyword evidence="3" id="KW-0597">Phosphoprotein</keyword>
<keyword evidence="9" id="KW-0812">Transmembrane</keyword>
<evidence type="ECO:0000259" key="11">
    <source>
        <dbReference type="PROSITE" id="PS50109"/>
    </source>
</evidence>
<dbReference type="PANTHER" id="PTHR43065:SF10">
    <property type="entry name" value="PEROXIDE STRESS-ACTIVATED HISTIDINE KINASE MAK3"/>
    <property type="match status" value="1"/>
</dbReference>
<dbReference type="RefSeq" id="WP_050151079.1">
    <property type="nucleotide sequence ID" value="NZ_CP104006.1"/>
</dbReference>
<dbReference type="InterPro" id="IPR003661">
    <property type="entry name" value="HisK_dim/P_dom"/>
</dbReference>
<comment type="catalytic activity">
    <reaction evidence="1">
        <text>ATP + protein L-histidine = ADP + protein N-phospho-L-histidine.</text>
        <dbReference type="EC" id="2.7.13.3"/>
    </reaction>
</comment>
<dbReference type="GeneID" id="75140685"/>
<dbReference type="Pfam" id="PF02518">
    <property type="entry name" value="HATPase_c"/>
    <property type="match status" value="1"/>
</dbReference>
<dbReference type="InterPro" id="IPR036890">
    <property type="entry name" value="HATPase_C_sf"/>
</dbReference>
<dbReference type="PROSITE" id="PS50109">
    <property type="entry name" value="HIS_KIN"/>
    <property type="match status" value="1"/>
</dbReference>
<dbReference type="Proteomes" id="UP001057860">
    <property type="component" value="Chromosome"/>
</dbReference>
<keyword evidence="8" id="KW-0902">Two-component regulatory system</keyword>
<dbReference type="SUPFAM" id="SSF47384">
    <property type="entry name" value="Homodimeric domain of signal transducing histidine kinase"/>
    <property type="match status" value="1"/>
</dbReference>
<reference evidence="12" key="1">
    <citation type="submission" date="2022-08" db="EMBL/GenBank/DDBJ databases">
        <authorList>
            <person name="Bogun A."/>
            <person name="Kislichkina A."/>
            <person name="Solomentsev V."/>
            <person name="Skryabin Y."/>
            <person name="Sizova A."/>
            <person name="Platonov M."/>
            <person name="Dentovskaya S."/>
        </authorList>
    </citation>
    <scope>NUCLEOTIDE SEQUENCE</scope>
    <source>
        <strain evidence="12">SCPM-O-B-7604</strain>
    </source>
</reference>
<evidence type="ECO:0000256" key="5">
    <source>
        <dbReference type="ARBA" id="ARBA00022741"/>
    </source>
</evidence>
<feature type="transmembrane region" description="Helical" evidence="9">
    <location>
        <begin position="301"/>
        <end position="324"/>
    </location>
</feature>
<evidence type="ECO:0000256" key="10">
    <source>
        <dbReference type="SAM" id="SignalP"/>
    </source>
</evidence>
<evidence type="ECO:0000313" key="13">
    <source>
        <dbReference type="Proteomes" id="UP001057860"/>
    </source>
</evidence>
<dbReference type="InterPro" id="IPR005467">
    <property type="entry name" value="His_kinase_dom"/>
</dbReference>
<dbReference type="GO" id="GO:0016301">
    <property type="term" value="F:kinase activity"/>
    <property type="evidence" value="ECO:0007669"/>
    <property type="project" value="UniProtKB-KW"/>
</dbReference>
<dbReference type="Gene3D" id="3.40.190.10">
    <property type="entry name" value="Periplasmic binding protein-like II"/>
    <property type="match status" value="2"/>
</dbReference>
<dbReference type="InterPro" id="IPR053527">
    <property type="entry name" value="Tetrathionate_sensor_kinase"/>
</dbReference>
<evidence type="ECO:0000256" key="3">
    <source>
        <dbReference type="ARBA" id="ARBA00022553"/>
    </source>
</evidence>
<name>A0ABY5ULL0_9GAMM</name>
<dbReference type="InterPro" id="IPR004358">
    <property type="entry name" value="Sig_transdc_His_kin-like_C"/>
</dbReference>
<keyword evidence="9" id="KW-0472">Membrane</keyword>
<dbReference type="NCBIfam" id="NF040750">
    <property type="entry name" value="tetrathio_HK"/>
    <property type="match status" value="1"/>
</dbReference>
<evidence type="ECO:0000313" key="12">
    <source>
        <dbReference type="EMBL" id="UWM43410.1"/>
    </source>
</evidence>
<dbReference type="SUPFAM" id="SSF55874">
    <property type="entry name" value="ATPase domain of HSP90 chaperone/DNA topoisomerase II/histidine kinase"/>
    <property type="match status" value="1"/>
</dbReference>
<dbReference type="InterPro" id="IPR036097">
    <property type="entry name" value="HisK_dim/P_sf"/>
</dbReference>